<dbReference type="Proteomes" id="UP000681315">
    <property type="component" value="Unassembled WGS sequence"/>
</dbReference>
<accession>A0ABS3SNI8</accession>
<feature type="chain" id="PRO_5045638515" evidence="1">
    <location>
        <begin position="21"/>
        <end position="634"/>
    </location>
</feature>
<dbReference type="PANTHER" id="PTHR33734:SF22">
    <property type="entry name" value="MEMBRANE-BOUND LYTIC MUREIN TRANSGLYCOSYLASE D"/>
    <property type="match status" value="1"/>
</dbReference>
<sequence>MKKLILICVITLSCSWFAHAQKFKAHTVKQGETVESIAKKYQVSVSDIYALNPDAKKKLNLNSVLIIPNAAAISSDATTETKELIGYISHKVKRKETLYSLSKEYNVEIDDIKKHNKRLYSENLRRGDQIRIPKYKTVVSMVTPSNAIKTYKVQPKEGKWRVAYKFGITVAELETLNPGMNEVLQPGDEINVPNTTDEKVIDDSFNYYTVQKSEGYYRLKIKLGLTQEDLEKLNPELKIDGLKEGMVLKVPHNVTVGEVVGQVEETNLTKNLRNLKTKQIAVMLPFRLSRVDTDSVQEAKEMIKTDRRLSVSLDFHSGVLMAVDSAKQLGISTRLKVFDTEDQLSEISKILNSNDFSNYDAVIGPLMANNLDRVARALEKDGVPVISPITKPEQLYGNVFQTIPEPQMLEKAIIQFVKDDASKVNVVIIADHSKRENSNRLKSEFPSAKQIFSRKNDGRDAYYIMATDLSGAFSNGKNYVFLETANEALVSNVTSMLNGLTNRNHDIILVTTNKTDAFEGANVSNYHLASLKFHYPNIHKSLNSDQQNSFVKSYKSKYGIEPNKFAARGFDLTLDVLLRLASDEDLYKASSNAVETQYTENKFRYAKQLNGGYYNEAIYIVKYTSDLTIEEAKL</sequence>
<dbReference type="InterPro" id="IPR018392">
    <property type="entry name" value="LysM"/>
</dbReference>
<dbReference type="PROSITE" id="PS51782">
    <property type="entry name" value="LYSM"/>
    <property type="match status" value="3"/>
</dbReference>
<keyword evidence="1" id="KW-0732">Signal</keyword>
<evidence type="ECO:0000313" key="4">
    <source>
        <dbReference type="Proteomes" id="UP000681315"/>
    </source>
</evidence>
<dbReference type="Gene3D" id="3.10.350.10">
    <property type="entry name" value="LysM domain"/>
    <property type="match status" value="3"/>
</dbReference>
<dbReference type="InterPro" id="IPR036779">
    <property type="entry name" value="LysM_dom_sf"/>
</dbReference>
<name>A0ABS3SNI8_9FLAO</name>
<dbReference type="InterPro" id="IPR028082">
    <property type="entry name" value="Peripla_BP_I"/>
</dbReference>
<reference evidence="3 4" key="1">
    <citation type="submission" date="2021-03" db="EMBL/GenBank/DDBJ databases">
        <title>Gelidibacter sp. nov., isolated from costal sediment.</title>
        <authorList>
            <person name="Lun K.-Y."/>
        </authorList>
    </citation>
    <scope>NUCLEOTIDE SEQUENCE [LARGE SCALE GENOMIC DNA]</scope>
    <source>
        <strain evidence="3 4">DF109</strain>
    </source>
</reference>
<dbReference type="SUPFAM" id="SSF54106">
    <property type="entry name" value="LysM domain"/>
    <property type="match status" value="3"/>
</dbReference>
<evidence type="ECO:0000313" key="3">
    <source>
        <dbReference type="EMBL" id="MBO3097278.1"/>
    </source>
</evidence>
<dbReference type="PANTHER" id="PTHR33734">
    <property type="entry name" value="LYSM DOMAIN-CONTAINING GPI-ANCHORED PROTEIN 2"/>
    <property type="match status" value="1"/>
</dbReference>
<dbReference type="CDD" id="cd06268">
    <property type="entry name" value="PBP1_ABC_transporter_LIVBP-like"/>
    <property type="match status" value="1"/>
</dbReference>
<dbReference type="CDD" id="cd00118">
    <property type="entry name" value="LysM"/>
    <property type="match status" value="4"/>
</dbReference>
<feature type="domain" description="LysM" evidence="2">
    <location>
        <begin position="149"/>
        <end position="192"/>
    </location>
</feature>
<feature type="domain" description="LysM" evidence="2">
    <location>
        <begin position="88"/>
        <end position="132"/>
    </location>
</feature>
<dbReference type="Gene3D" id="3.40.50.2300">
    <property type="match status" value="2"/>
</dbReference>
<gene>
    <name evidence="3" type="ORF">J4051_03285</name>
</gene>
<protein>
    <submittedName>
        <fullName evidence="3">LysM peptidoglycan-binding domain-containing protein</fullName>
    </submittedName>
</protein>
<evidence type="ECO:0000256" key="1">
    <source>
        <dbReference type="SAM" id="SignalP"/>
    </source>
</evidence>
<keyword evidence="4" id="KW-1185">Reference proteome</keyword>
<dbReference type="EMBL" id="JAGEVG010000003">
    <property type="protein sequence ID" value="MBO3097278.1"/>
    <property type="molecule type" value="Genomic_DNA"/>
</dbReference>
<comment type="caution">
    <text evidence="3">The sequence shown here is derived from an EMBL/GenBank/DDBJ whole genome shotgun (WGS) entry which is preliminary data.</text>
</comment>
<dbReference type="Pfam" id="PF01476">
    <property type="entry name" value="LysM"/>
    <property type="match status" value="4"/>
</dbReference>
<proteinExistence type="predicted"/>
<feature type="signal peptide" evidence="1">
    <location>
        <begin position="1"/>
        <end position="20"/>
    </location>
</feature>
<dbReference type="SMART" id="SM00257">
    <property type="entry name" value="LysM"/>
    <property type="match status" value="4"/>
</dbReference>
<dbReference type="SUPFAM" id="SSF53822">
    <property type="entry name" value="Periplasmic binding protein-like I"/>
    <property type="match status" value="1"/>
</dbReference>
<organism evidence="3 4">
    <name type="scientific">Gelidibacter pelagius</name>
    <dbReference type="NCBI Taxonomy" id="2819985"/>
    <lineage>
        <taxon>Bacteria</taxon>
        <taxon>Pseudomonadati</taxon>
        <taxon>Bacteroidota</taxon>
        <taxon>Flavobacteriia</taxon>
        <taxon>Flavobacteriales</taxon>
        <taxon>Flavobacteriaceae</taxon>
        <taxon>Gelidibacter</taxon>
    </lineage>
</organism>
<feature type="domain" description="LysM" evidence="2">
    <location>
        <begin position="24"/>
        <end position="67"/>
    </location>
</feature>
<evidence type="ECO:0000259" key="2">
    <source>
        <dbReference type="PROSITE" id="PS51782"/>
    </source>
</evidence>
<dbReference type="RefSeq" id="WP_208232409.1">
    <property type="nucleotide sequence ID" value="NZ_JAGEVG010000003.1"/>
</dbReference>